<keyword evidence="1" id="KW-0175">Coiled coil</keyword>
<sequence length="155" mass="18546">MIPFDFTLITLLFFEKFVLLLKSKYFVTVFFYNRPSIVEEKKHHNKTIGEQLENTEKARQVTENRCVTLDQKLTRKDTELELKDQKLKLLQNQLETLINELIHVKASIKASSKNDEQMIENLQEQCDQWKTKFETTCEDLAKKKKLAFFKEFFLF</sequence>
<keyword evidence="4" id="KW-1185">Reference proteome</keyword>
<evidence type="ECO:0000256" key="1">
    <source>
        <dbReference type="SAM" id="Coils"/>
    </source>
</evidence>
<reference evidence="3 4" key="1">
    <citation type="journal article" date="2013" name="Curr. Biol.">
        <title>The Genome of the Foraminiferan Reticulomyxa filosa.</title>
        <authorList>
            <person name="Glockner G."/>
            <person name="Hulsmann N."/>
            <person name="Schleicher M."/>
            <person name="Noegel A.A."/>
            <person name="Eichinger L."/>
            <person name="Gallinger C."/>
            <person name="Pawlowski J."/>
            <person name="Sierra R."/>
            <person name="Euteneuer U."/>
            <person name="Pillet L."/>
            <person name="Moustafa A."/>
            <person name="Platzer M."/>
            <person name="Groth M."/>
            <person name="Szafranski K."/>
            <person name="Schliwa M."/>
        </authorList>
    </citation>
    <scope>NUCLEOTIDE SEQUENCE [LARGE SCALE GENOMIC DNA]</scope>
</reference>
<name>X6LJ52_RETFI</name>
<evidence type="ECO:0008006" key="5">
    <source>
        <dbReference type="Google" id="ProtNLM"/>
    </source>
</evidence>
<organism evidence="3 4">
    <name type="scientific">Reticulomyxa filosa</name>
    <dbReference type="NCBI Taxonomy" id="46433"/>
    <lineage>
        <taxon>Eukaryota</taxon>
        <taxon>Sar</taxon>
        <taxon>Rhizaria</taxon>
        <taxon>Retaria</taxon>
        <taxon>Foraminifera</taxon>
        <taxon>Monothalamids</taxon>
        <taxon>Reticulomyxidae</taxon>
        <taxon>Reticulomyxa</taxon>
    </lineage>
</organism>
<dbReference type="AlphaFoldDB" id="X6LJ52"/>
<proteinExistence type="predicted"/>
<feature type="chain" id="PRO_5004975416" description="Viral A-type inclusion protein" evidence="2">
    <location>
        <begin position="21"/>
        <end position="155"/>
    </location>
</feature>
<feature type="non-terminal residue" evidence="3">
    <location>
        <position position="155"/>
    </location>
</feature>
<evidence type="ECO:0000256" key="2">
    <source>
        <dbReference type="SAM" id="SignalP"/>
    </source>
</evidence>
<dbReference type="EMBL" id="ASPP01040110">
    <property type="protein sequence ID" value="ETO00750.1"/>
    <property type="molecule type" value="Genomic_DNA"/>
</dbReference>
<dbReference type="Proteomes" id="UP000023152">
    <property type="component" value="Unassembled WGS sequence"/>
</dbReference>
<comment type="caution">
    <text evidence="3">The sequence shown here is derived from an EMBL/GenBank/DDBJ whole genome shotgun (WGS) entry which is preliminary data.</text>
</comment>
<keyword evidence="2" id="KW-0732">Signal</keyword>
<feature type="coiled-coil region" evidence="1">
    <location>
        <begin position="52"/>
        <end position="139"/>
    </location>
</feature>
<evidence type="ECO:0000313" key="4">
    <source>
        <dbReference type="Proteomes" id="UP000023152"/>
    </source>
</evidence>
<evidence type="ECO:0000313" key="3">
    <source>
        <dbReference type="EMBL" id="ETO00750.1"/>
    </source>
</evidence>
<protein>
    <recommendedName>
        <fullName evidence="5">Viral A-type inclusion protein</fullName>
    </recommendedName>
</protein>
<gene>
    <name evidence="3" type="ORF">RFI_36690</name>
</gene>
<accession>X6LJ52</accession>
<feature type="signal peptide" evidence="2">
    <location>
        <begin position="1"/>
        <end position="20"/>
    </location>
</feature>